<dbReference type="GO" id="GO:0006412">
    <property type="term" value="P:translation"/>
    <property type="evidence" value="ECO:0007669"/>
    <property type="project" value="InterPro"/>
</dbReference>
<keyword evidence="7" id="KW-1185">Reference proteome</keyword>
<evidence type="ECO:0000256" key="1">
    <source>
        <dbReference type="ARBA" id="ARBA00005657"/>
    </source>
</evidence>
<comment type="caution">
    <text evidence="6">The sequence shown here is derived from an EMBL/GenBank/DDBJ whole genome shotgun (WGS) entry which is preliminary data.</text>
</comment>
<dbReference type="PRINTS" id="PR01034">
    <property type="entry name" value="RIBOSOMALS12"/>
</dbReference>
<keyword evidence="4" id="KW-0687">Ribonucleoprotein</keyword>
<keyword evidence="3" id="KW-0689">Ribosomal protein</keyword>
<evidence type="ECO:0000256" key="2">
    <source>
        <dbReference type="ARBA" id="ARBA00011458"/>
    </source>
</evidence>
<dbReference type="Proteomes" id="UP001164929">
    <property type="component" value="Chromosome 17"/>
</dbReference>
<accession>A0AAD6LFQ0</accession>
<dbReference type="InterPro" id="IPR006032">
    <property type="entry name" value="Ribosomal_uS12"/>
</dbReference>
<evidence type="ECO:0000256" key="4">
    <source>
        <dbReference type="ARBA" id="ARBA00023274"/>
    </source>
</evidence>
<dbReference type="Pfam" id="PF00164">
    <property type="entry name" value="Ribosom_S12_S23"/>
    <property type="match status" value="1"/>
</dbReference>
<dbReference type="Gene3D" id="2.40.50.140">
    <property type="entry name" value="Nucleic acid-binding proteins"/>
    <property type="match status" value="1"/>
</dbReference>
<dbReference type="GO" id="GO:0015935">
    <property type="term" value="C:small ribosomal subunit"/>
    <property type="evidence" value="ECO:0007669"/>
    <property type="project" value="InterPro"/>
</dbReference>
<comment type="subunit">
    <text evidence="2">Part of the 30S ribosomal subunit.</text>
</comment>
<evidence type="ECO:0000256" key="5">
    <source>
        <dbReference type="ARBA" id="ARBA00024830"/>
    </source>
</evidence>
<dbReference type="PANTHER" id="PTHR11652">
    <property type="entry name" value="30S RIBOSOMAL PROTEIN S12 FAMILY MEMBER"/>
    <property type="match status" value="1"/>
</dbReference>
<evidence type="ECO:0000256" key="3">
    <source>
        <dbReference type="ARBA" id="ARBA00022980"/>
    </source>
</evidence>
<reference evidence="6" key="1">
    <citation type="journal article" date="2023" name="Mol. Ecol. Resour.">
        <title>Chromosome-level genome assembly of a triploid poplar Populus alba 'Berolinensis'.</title>
        <authorList>
            <person name="Chen S."/>
            <person name="Yu Y."/>
            <person name="Wang X."/>
            <person name="Wang S."/>
            <person name="Zhang T."/>
            <person name="Zhou Y."/>
            <person name="He R."/>
            <person name="Meng N."/>
            <person name="Wang Y."/>
            <person name="Liu W."/>
            <person name="Liu Z."/>
            <person name="Liu J."/>
            <person name="Guo Q."/>
            <person name="Huang H."/>
            <person name="Sederoff R.R."/>
            <person name="Wang G."/>
            <person name="Qu G."/>
            <person name="Chen S."/>
        </authorList>
    </citation>
    <scope>NUCLEOTIDE SEQUENCE</scope>
    <source>
        <strain evidence="6">SC-2020</strain>
    </source>
</reference>
<evidence type="ECO:0000313" key="6">
    <source>
        <dbReference type="EMBL" id="KAJ6959579.1"/>
    </source>
</evidence>
<comment type="similarity">
    <text evidence="1">Belongs to the universal ribosomal protein uS12 family.</text>
</comment>
<comment type="function">
    <text evidence="5">With S4 and S5 plays an important role in translational accuracy. Located at the interface of the 30S and 50S subunits.</text>
</comment>
<organism evidence="6 7">
    <name type="scientific">Populus alba x Populus x berolinensis</name>
    <dbReference type="NCBI Taxonomy" id="444605"/>
    <lineage>
        <taxon>Eukaryota</taxon>
        <taxon>Viridiplantae</taxon>
        <taxon>Streptophyta</taxon>
        <taxon>Embryophyta</taxon>
        <taxon>Tracheophyta</taxon>
        <taxon>Spermatophyta</taxon>
        <taxon>Magnoliopsida</taxon>
        <taxon>eudicotyledons</taxon>
        <taxon>Gunneridae</taxon>
        <taxon>Pentapetalae</taxon>
        <taxon>rosids</taxon>
        <taxon>fabids</taxon>
        <taxon>Malpighiales</taxon>
        <taxon>Salicaceae</taxon>
        <taxon>Saliceae</taxon>
        <taxon>Populus</taxon>
    </lineage>
</organism>
<dbReference type="InterPro" id="IPR012340">
    <property type="entry name" value="NA-bd_OB-fold"/>
</dbReference>
<gene>
    <name evidence="6" type="ORF">NC653_037815</name>
</gene>
<dbReference type="GO" id="GO:0003735">
    <property type="term" value="F:structural constituent of ribosome"/>
    <property type="evidence" value="ECO:0007669"/>
    <property type="project" value="InterPro"/>
</dbReference>
<name>A0AAD6LFQ0_9ROSI</name>
<sequence>MTLKQLNEELYEVKISCTIIIDHNAQEHFVILIRGGKVKDLPSVRCHIIQGTLDAIGVNDHQQGCSNVL</sequence>
<dbReference type="AlphaFoldDB" id="A0AAD6LFQ0"/>
<dbReference type="InterPro" id="IPR005679">
    <property type="entry name" value="Ribosomal_uS12_bac"/>
</dbReference>
<dbReference type="SUPFAM" id="SSF50249">
    <property type="entry name" value="Nucleic acid-binding proteins"/>
    <property type="match status" value="1"/>
</dbReference>
<evidence type="ECO:0000313" key="7">
    <source>
        <dbReference type="Proteomes" id="UP001164929"/>
    </source>
</evidence>
<protein>
    <submittedName>
        <fullName evidence="6">Uncharacterized protein</fullName>
    </submittedName>
</protein>
<proteinExistence type="inferred from homology"/>
<dbReference type="EMBL" id="JAQIZT010000017">
    <property type="protein sequence ID" value="KAJ6959579.1"/>
    <property type="molecule type" value="Genomic_DNA"/>
</dbReference>